<dbReference type="AlphaFoldDB" id="A0A9P5U0F1"/>
<proteinExistence type="predicted"/>
<reference evidence="1" key="1">
    <citation type="submission" date="2020-11" db="EMBL/GenBank/DDBJ databases">
        <authorList>
            <consortium name="DOE Joint Genome Institute"/>
            <person name="Ahrendt S."/>
            <person name="Riley R."/>
            <person name="Andreopoulos W."/>
            <person name="Labutti K."/>
            <person name="Pangilinan J."/>
            <person name="Ruiz-Duenas F.J."/>
            <person name="Barrasa J.M."/>
            <person name="Sanchez-Garcia M."/>
            <person name="Camarero S."/>
            <person name="Miyauchi S."/>
            <person name="Serrano A."/>
            <person name="Linde D."/>
            <person name="Babiker R."/>
            <person name="Drula E."/>
            <person name="Ayuso-Fernandez I."/>
            <person name="Pacheco R."/>
            <person name="Padilla G."/>
            <person name="Ferreira P."/>
            <person name="Barriuso J."/>
            <person name="Kellner H."/>
            <person name="Castanera R."/>
            <person name="Alfaro M."/>
            <person name="Ramirez L."/>
            <person name="Pisabarro A.G."/>
            <person name="Kuo A."/>
            <person name="Tritt A."/>
            <person name="Lipzen A."/>
            <person name="He G."/>
            <person name="Yan M."/>
            <person name="Ng V."/>
            <person name="Cullen D."/>
            <person name="Martin F."/>
            <person name="Rosso M.-N."/>
            <person name="Henrissat B."/>
            <person name="Hibbett D."/>
            <person name="Martinez A.T."/>
            <person name="Grigoriev I.V."/>
        </authorList>
    </citation>
    <scope>NUCLEOTIDE SEQUENCE</scope>
    <source>
        <strain evidence="1">AH 40177</strain>
    </source>
</reference>
<comment type="caution">
    <text evidence="1">The sequence shown here is derived from an EMBL/GenBank/DDBJ whole genome shotgun (WGS) entry which is preliminary data.</text>
</comment>
<sequence length="196" mass="21442">MFASATAFSEEGDLGLHEAVYLIQASSQFLDLFDSATYKSYWHGGPFVGPGAEVLTATLDAVEEAIKCDTLTGVACMLSFLYSVCSARHRKLYYDNRPSNLAVHVGKINHGNPYVGLIHAISEPKPTFPLWEQSVDLHLQRICDWQHALPPTSAGFTTATNVLDVGGFVCNLMRQLAGPYLVTDRAVPPLCSYLTM</sequence>
<name>A0A9P5U0F1_9AGAR</name>
<keyword evidence="2" id="KW-1185">Reference proteome</keyword>
<gene>
    <name evidence="1" type="ORF">BDP27DRAFT_1429097</name>
</gene>
<evidence type="ECO:0000313" key="2">
    <source>
        <dbReference type="Proteomes" id="UP000772434"/>
    </source>
</evidence>
<dbReference type="Proteomes" id="UP000772434">
    <property type="component" value="Unassembled WGS sequence"/>
</dbReference>
<protein>
    <submittedName>
        <fullName evidence="1">Uncharacterized protein</fullName>
    </submittedName>
</protein>
<evidence type="ECO:0000313" key="1">
    <source>
        <dbReference type="EMBL" id="KAF9061352.1"/>
    </source>
</evidence>
<accession>A0A9P5U0F1</accession>
<dbReference type="EMBL" id="JADNRY010000206">
    <property type="protein sequence ID" value="KAF9061352.1"/>
    <property type="molecule type" value="Genomic_DNA"/>
</dbReference>
<organism evidence="1 2">
    <name type="scientific">Rhodocollybia butyracea</name>
    <dbReference type="NCBI Taxonomy" id="206335"/>
    <lineage>
        <taxon>Eukaryota</taxon>
        <taxon>Fungi</taxon>
        <taxon>Dikarya</taxon>
        <taxon>Basidiomycota</taxon>
        <taxon>Agaricomycotina</taxon>
        <taxon>Agaricomycetes</taxon>
        <taxon>Agaricomycetidae</taxon>
        <taxon>Agaricales</taxon>
        <taxon>Marasmiineae</taxon>
        <taxon>Omphalotaceae</taxon>
        <taxon>Rhodocollybia</taxon>
    </lineage>
</organism>